<proteinExistence type="predicted"/>
<feature type="domain" description="Zinc finger DksA/TraR C4-type" evidence="6">
    <location>
        <begin position="38"/>
        <end position="66"/>
    </location>
</feature>
<organism evidence="7 8">
    <name type="scientific">Pseudooceanicola marinus</name>
    <dbReference type="NCBI Taxonomy" id="396013"/>
    <lineage>
        <taxon>Bacteria</taxon>
        <taxon>Pseudomonadati</taxon>
        <taxon>Pseudomonadota</taxon>
        <taxon>Alphaproteobacteria</taxon>
        <taxon>Rhodobacterales</taxon>
        <taxon>Paracoccaceae</taxon>
        <taxon>Pseudooceanicola</taxon>
    </lineage>
</organism>
<dbReference type="SUPFAM" id="SSF57716">
    <property type="entry name" value="Glucocorticoid receptor-like (DNA-binding domain)"/>
    <property type="match status" value="1"/>
</dbReference>
<dbReference type="OrthoDB" id="962301at2"/>
<dbReference type="Gene3D" id="1.20.120.910">
    <property type="entry name" value="DksA, coiled-coil domain"/>
    <property type="match status" value="1"/>
</dbReference>
<dbReference type="InterPro" id="IPR020460">
    <property type="entry name" value="Znf_C4-type_bac"/>
</dbReference>
<evidence type="ECO:0000256" key="5">
    <source>
        <dbReference type="SAM" id="MobiDB-lite"/>
    </source>
</evidence>
<evidence type="ECO:0000256" key="2">
    <source>
        <dbReference type="ARBA" id="ARBA00022771"/>
    </source>
</evidence>
<reference evidence="8" key="1">
    <citation type="submission" date="2017-03" db="EMBL/GenBank/DDBJ databases">
        <authorList>
            <person name="Rodrigo-Torres L."/>
            <person name="Arahal R.D."/>
            <person name="Lucena T."/>
        </authorList>
    </citation>
    <scope>NUCLEOTIDE SEQUENCE [LARGE SCALE GENOMIC DNA]</scope>
    <source>
        <strain evidence="8">CECT 7751</strain>
    </source>
</reference>
<evidence type="ECO:0000259" key="6">
    <source>
        <dbReference type="Pfam" id="PF01258"/>
    </source>
</evidence>
<dbReference type="NCBIfam" id="NF008243">
    <property type="entry name" value="PRK11019.1"/>
    <property type="match status" value="1"/>
</dbReference>
<keyword evidence="3" id="KW-0862">Zinc</keyword>
<protein>
    <recommendedName>
        <fullName evidence="6">Zinc finger DksA/TraR C4-type domain-containing protein</fullName>
    </recommendedName>
</protein>
<evidence type="ECO:0000313" key="7">
    <source>
        <dbReference type="EMBL" id="SLN38225.1"/>
    </source>
</evidence>
<dbReference type="GO" id="GO:0008270">
    <property type="term" value="F:zinc ion binding"/>
    <property type="evidence" value="ECO:0007669"/>
    <property type="project" value="UniProtKB-KW"/>
</dbReference>
<evidence type="ECO:0000256" key="4">
    <source>
        <dbReference type="PROSITE-ProRule" id="PRU00510"/>
    </source>
</evidence>
<evidence type="ECO:0000256" key="3">
    <source>
        <dbReference type="ARBA" id="ARBA00022833"/>
    </source>
</evidence>
<sequence length="89" mass="9773">MAGGWARDGAVSEQIEASISDELKRMQARKGPQGESRTHCAECEEPIPEARRQALPGVKLCIDCQVERDGQPARRAGINRRGSKDSQLK</sequence>
<keyword evidence="8" id="KW-1185">Reference proteome</keyword>
<dbReference type="Proteomes" id="UP000193963">
    <property type="component" value="Unassembled WGS sequence"/>
</dbReference>
<dbReference type="AlphaFoldDB" id="A0A1X6Z465"/>
<gene>
    <name evidence="7" type="ORF">PSM7751_01718</name>
</gene>
<keyword evidence="2" id="KW-0863">Zinc-finger</keyword>
<evidence type="ECO:0000256" key="1">
    <source>
        <dbReference type="ARBA" id="ARBA00022723"/>
    </source>
</evidence>
<evidence type="ECO:0000313" key="8">
    <source>
        <dbReference type="Proteomes" id="UP000193963"/>
    </source>
</evidence>
<dbReference type="EMBL" id="FWFN01000003">
    <property type="protein sequence ID" value="SLN38225.1"/>
    <property type="molecule type" value="Genomic_DNA"/>
</dbReference>
<feature type="region of interest" description="Disordered" evidence="5">
    <location>
        <begin position="1"/>
        <end position="39"/>
    </location>
</feature>
<name>A0A1X6Z465_9RHOB</name>
<feature type="zinc finger region" description="dksA C4-type" evidence="4">
    <location>
        <begin position="40"/>
        <end position="64"/>
    </location>
</feature>
<dbReference type="PANTHER" id="PTHR38777">
    <property type="entry name" value="FELS-2 PROPHAGE PROTEIN"/>
    <property type="match status" value="1"/>
</dbReference>
<dbReference type="GO" id="GO:1900378">
    <property type="term" value="P:positive regulation of secondary metabolite biosynthetic process"/>
    <property type="evidence" value="ECO:0007669"/>
    <property type="project" value="TreeGrafter"/>
</dbReference>
<dbReference type="RefSeq" id="WP_085887591.1">
    <property type="nucleotide sequence ID" value="NZ_FWFN01000003.1"/>
</dbReference>
<dbReference type="InterPro" id="IPR000962">
    <property type="entry name" value="Znf_DskA_TraR"/>
</dbReference>
<dbReference type="PANTHER" id="PTHR38777:SF1">
    <property type="entry name" value="DNAK SUPPRESSOR PROTEIN"/>
    <property type="match status" value="1"/>
</dbReference>
<dbReference type="PRINTS" id="PR00618">
    <property type="entry name" value="DKSAZNFINGER"/>
</dbReference>
<accession>A0A1X6Z465</accession>
<keyword evidence="1" id="KW-0479">Metal-binding</keyword>
<dbReference type="Pfam" id="PF01258">
    <property type="entry name" value="zf-dskA_traR"/>
    <property type="match status" value="1"/>
</dbReference>
<dbReference type="PROSITE" id="PS51128">
    <property type="entry name" value="ZF_DKSA_2"/>
    <property type="match status" value="1"/>
</dbReference>